<accession>A0ABR9PRY8</accession>
<dbReference type="Pfam" id="PF13575">
    <property type="entry name" value="DUF4135"/>
    <property type="match status" value="1"/>
</dbReference>
<evidence type="ECO:0000313" key="3">
    <source>
        <dbReference type="Proteomes" id="UP001516472"/>
    </source>
</evidence>
<proteinExistence type="predicted"/>
<keyword evidence="3" id="KW-1185">Reference proteome</keyword>
<dbReference type="InterPro" id="IPR011009">
    <property type="entry name" value="Kinase-like_dom_sf"/>
</dbReference>
<dbReference type="EMBL" id="JAAIYO010000006">
    <property type="protein sequence ID" value="MBE4750686.1"/>
    <property type="molecule type" value="Genomic_DNA"/>
</dbReference>
<feature type="domain" description="Lantibiotic biosynthesis protein dehydration" evidence="1">
    <location>
        <begin position="133"/>
        <end position="320"/>
    </location>
</feature>
<name>A0ABR9PRY8_9BACT</name>
<organism evidence="2 3">
    <name type="scientific">Corallococcus soli</name>
    <dbReference type="NCBI Taxonomy" id="2710757"/>
    <lineage>
        <taxon>Bacteria</taxon>
        <taxon>Pseudomonadati</taxon>
        <taxon>Myxococcota</taxon>
        <taxon>Myxococcia</taxon>
        <taxon>Myxococcales</taxon>
        <taxon>Cystobacterineae</taxon>
        <taxon>Myxococcaceae</taxon>
        <taxon>Corallococcus</taxon>
    </lineage>
</organism>
<dbReference type="SUPFAM" id="SSF56112">
    <property type="entry name" value="Protein kinase-like (PK-like)"/>
    <property type="match status" value="1"/>
</dbReference>
<dbReference type="RefSeq" id="WP_193350292.1">
    <property type="nucleotide sequence ID" value="NZ_CBCSIP010000302.1"/>
</dbReference>
<evidence type="ECO:0000313" key="2">
    <source>
        <dbReference type="EMBL" id="MBE4750686.1"/>
    </source>
</evidence>
<dbReference type="Proteomes" id="UP001516472">
    <property type="component" value="Unassembled WGS sequence"/>
</dbReference>
<evidence type="ECO:0000259" key="1">
    <source>
        <dbReference type="Pfam" id="PF13575"/>
    </source>
</evidence>
<reference evidence="2 3" key="1">
    <citation type="submission" date="2020-02" db="EMBL/GenBank/DDBJ databases">
        <authorList>
            <person name="Babadi Z.K."/>
            <person name="Risdian C."/>
            <person name="Ebrahimipour G.H."/>
            <person name="Wink J."/>
        </authorList>
    </citation>
    <scope>NUCLEOTIDE SEQUENCE [LARGE SCALE GENOMIC DNA]</scope>
    <source>
        <strain evidence="2 3">ZKHCc1 1396</strain>
    </source>
</reference>
<dbReference type="InterPro" id="IPR025410">
    <property type="entry name" value="Lant_dehyd"/>
</dbReference>
<sequence>MYDTEIDQALTQAAVALRRARHGGLFVPDPVPPHPWMRAALRMLVDRITGYQYGPYFGSSLLPLLLSSNFLTRAAVDLFGPCTCAHLLATVDGDTSVLANLRAYRLSRAAWGLGRGLVGTVKTLTVTRAERVWRLIDQVVQAHVTFGADLLSRLAWDRDLLRRAFGITGTLNTLHVTGSDPHRGGHRVVLLRYSDGRGVVYKPSDLTFQLMLMGDRRSYELSRTHHPALSPYTDSLFAALDPDLPAIRIIAFPHSRGEYGYMQRIEKTPVIPDADQGMYFRKLGRLVAVAALFGITDLHEENVMATADGPYLIDAEMAFCYPGVNTNLINHCALQRVLHITPEEFSNVGGVFTARYENNAWEINKLSAPYDAQELNAGFKATALGGAWVSGRTYPNVLLHGIREEVDRIALRLGHVHRWIAQAYAVKPAARVLLSTTVMCGLHVEGVRMLLEGTLPTDAQAPNLSFNDWLTWYGGKHNAVPAALVEPHSRQSLLDPTRVQGVTYTTASAGGASAANLVEVWNTMNGLSTPMGVTQFKTRLKTALEQTLRCGPLA</sequence>
<comment type="caution">
    <text evidence="2">The sequence shown here is derived from an EMBL/GenBank/DDBJ whole genome shotgun (WGS) entry which is preliminary data.</text>
</comment>
<protein>
    <submittedName>
        <fullName evidence="2">DUF4135 domain-containing protein</fullName>
    </submittedName>
</protein>
<gene>
    <name evidence="2" type="ORF">G4177_21175</name>
</gene>